<feature type="domain" description="Calcineurin-like phosphoesterase" evidence="5">
    <location>
        <begin position="84"/>
        <end position="141"/>
    </location>
</feature>
<protein>
    <recommendedName>
        <fullName evidence="2">Vacuolar protein sorting-associated protein 29</fullName>
    </recommendedName>
</protein>
<dbReference type="GO" id="GO:0005829">
    <property type="term" value="C:cytosol"/>
    <property type="evidence" value="ECO:0007669"/>
    <property type="project" value="GOC"/>
</dbReference>
<reference evidence="6" key="1">
    <citation type="submission" date="2015-12" db="EMBL/GenBank/DDBJ databases">
        <title>Update maize B73 reference genome by single molecule sequencing technologies.</title>
        <authorList>
            <consortium name="Maize Genome Sequencing Project"/>
            <person name="Ware D."/>
        </authorList>
    </citation>
    <scope>NUCLEOTIDE SEQUENCE</scope>
    <source>
        <tissue evidence="6">Seedling</tissue>
    </source>
</reference>
<keyword evidence="4" id="KW-0653">Protein transport</keyword>
<proteinExistence type="inferred from homology"/>
<gene>
    <name evidence="6" type="ORF">ZEAMMB73_Zm00001d016049</name>
</gene>
<evidence type="ECO:0000256" key="1">
    <source>
        <dbReference type="ARBA" id="ARBA00005945"/>
    </source>
</evidence>
<evidence type="ECO:0000313" key="6">
    <source>
        <dbReference type="EMBL" id="AQK69975.1"/>
    </source>
</evidence>
<dbReference type="CDD" id="cd07394">
    <property type="entry name" value="MPP_Vps29"/>
    <property type="match status" value="1"/>
</dbReference>
<dbReference type="GO" id="GO:0030904">
    <property type="term" value="C:retromer complex"/>
    <property type="evidence" value="ECO:0007669"/>
    <property type="project" value="InterPro"/>
</dbReference>
<keyword evidence="3" id="KW-0813">Transport</keyword>
<dbReference type="FunFam" id="3.60.21.10:FF:000326">
    <property type="entry name" value="Vacuolar protein sorting-associated protein 29"/>
    <property type="match status" value="1"/>
</dbReference>
<dbReference type="Gene3D" id="3.60.21.10">
    <property type="match status" value="2"/>
</dbReference>
<comment type="similarity">
    <text evidence="1">Belongs to the VPS29 family.</text>
</comment>
<dbReference type="AlphaFoldDB" id="A0A1D6H575"/>
<dbReference type="InterPro" id="IPR028661">
    <property type="entry name" value="Vps29"/>
</dbReference>
<dbReference type="EMBL" id="CM000781">
    <property type="protein sequence ID" value="AQK69975.1"/>
    <property type="molecule type" value="Genomic_DNA"/>
</dbReference>
<dbReference type="SUPFAM" id="SSF56300">
    <property type="entry name" value="Metallo-dependent phosphatases"/>
    <property type="match status" value="1"/>
</dbReference>
<dbReference type="OMA" id="VQIGSWK"/>
<dbReference type="InterPro" id="IPR029052">
    <property type="entry name" value="Metallo-depent_PP-like"/>
</dbReference>
<accession>A0A1D6H575</accession>
<dbReference type="Pfam" id="PF12850">
    <property type="entry name" value="Metallophos_2"/>
    <property type="match status" value="1"/>
</dbReference>
<name>A0A1D6H575_MAIZE</name>
<organism evidence="6">
    <name type="scientific">Zea mays</name>
    <name type="common">Maize</name>
    <dbReference type="NCBI Taxonomy" id="4577"/>
    <lineage>
        <taxon>Eukaryota</taxon>
        <taxon>Viridiplantae</taxon>
        <taxon>Streptophyta</taxon>
        <taxon>Embryophyta</taxon>
        <taxon>Tracheophyta</taxon>
        <taxon>Spermatophyta</taxon>
        <taxon>Magnoliopsida</taxon>
        <taxon>Liliopsida</taxon>
        <taxon>Poales</taxon>
        <taxon>Poaceae</taxon>
        <taxon>PACMAD clade</taxon>
        <taxon>Panicoideae</taxon>
        <taxon>Andropogonodae</taxon>
        <taxon>Andropogoneae</taxon>
        <taxon>Tripsacinae</taxon>
        <taxon>Zea</taxon>
    </lineage>
</organism>
<dbReference type="PANTHER" id="PTHR11124">
    <property type="entry name" value="VACUOLAR SORTING PROTEIN VPS29"/>
    <property type="match status" value="1"/>
</dbReference>
<dbReference type="SMR" id="A0A1D6H575"/>
<evidence type="ECO:0000256" key="3">
    <source>
        <dbReference type="ARBA" id="ARBA00022448"/>
    </source>
</evidence>
<dbReference type="InterPro" id="IPR000979">
    <property type="entry name" value="Phosphodiesterase_MJ0936/Vps29"/>
</dbReference>
<dbReference type="ExpressionAtlas" id="A0A1D6H575">
    <property type="expression patterns" value="baseline and differential"/>
</dbReference>
<evidence type="ECO:0000256" key="4">
    <source>
        <dbReference type="ARBA" id="ARBA00022927"/>
    </source>
</evidence>
<dbReference type="GO" id="GO:0015031">
    <property type="term" value="P:protein transport"/>
    <property type="evidence" value="ECO:0007669"/>
    <property type="project" value="UniProtKB-KW"/>
</dbReference>
<sequence length="172" mass="18927">MVLVLALGDLHIPHRVPDLPAKFKSMLVPGKIQHIICAGNLCIKVSFTFLSSIDLTVLICSILLRWLGPIAVWIVVPWGDLDSLAMLQRQLDVDILVTGHSHQFKAYKHEGGVVINPGSATGAYSSITYDVNPSFVLMDIEGLRVVVYVYELIDGEVKVDKIDFKKAATMQA</sequence>
<evidence type="ECO:0000256" key="2">
    <source>
        <dbReference type="ARBA" id="ARBA00017767"/>
    </source>
</evidence>
<evidence type="ECO:0000259" key="5">
    <source>
        <dbReference type="Pfam" id="PF12850"/>
    </source>
</evidence>
<dbReference type="STRING" id="4577.A0A1D6H575"/>
<dbReference type="IntAct" id="A0A1D6H575">
    <property type="interactions" value="1"/>
</dbReference>
<dbReference type="InParanoid" id="A0A1D6H575"/>
<dbReference type="GO" id="GO:0042147">
    <property type="term" value="P:retrograde transport, endosome to Golgi"/>
    <property type="evidence" value="ECO:0007669"/>
    <property type="project" value="InterPro"/>
</dbReference>
<dbReference type="InterPro" id="IPR024654">
    <property type="entry name" value="Calcineurin-like_PHP_lpxH"/>
</dbReference>